<protein>
    <submittedName>
        <fullName evidence="3">Uncharacterized protein</fullName>
    </submittedName>
</protein>
<feature type="transmembrane region" description="Helical" evidence="2">
    <location>
        <begin position="342"/>
        <end position="366"/>
    </location>
</feature>
<dbReference type="RefSeq" id="WP_212321871.1">
    <property type="nucleotide sequence ID" value="NZ_AP024463.1"/>
</dbReference>
<feature type="transmembrane region" description="Helical" evidence="2">
    <location>
        <begin position="168"/>
        <end position="187"/>
    </location>
</feature>
<keyword evidence="2" id="KW-1133">Transmembrane helix</keyword>
<feature type="transmembrane region" description="Helical" evidence="2">
    <location>
        <begin position="207"/>
        <end position="231"/>
    </location>
</feature>
<feature type="compositionally biased region" description="Acidic residues" evidence="1">
    <location>
        <begin position="24"/>
        <end position="39"/>
    </location>
</feature>
<keyword evidence="2" id="KW-0812">Transmembrane</keyword>
<feature type="region of interest" description="Disordered" evidence="1">
    <location>
        <begin position="1"/>
        <end position="43"/>
    </location>
</feature>
<keyword evidence="2" id="KW-0472">Membrane</keyword>
<keyword evidence="4" id="KW-1185">Reference proteome</keyword>
<feature type="transmembrane region" description="Helical" evidence="2">
    <location>
        <begin position="107"/>
        <end position="127"/>
    </location>
</feature>
<dbReference type="Proteomes" id="UP000678513">
    <property type="component" value="Chromosome"/>
</dbReference>
<evidence type="ECO:0000256" key="1">
    <source>
        <dbReference type="SAM" id="MobiDB-lite"/>
    </source>
</evidence>
<evidence type="ECO:0000256" key="2">
    <source>
        <dbReference type="SAM" id="Phobius"/>
    </source>
</evidence>
<evidence type="ECO:0000313" key="4">
    <source>
        <dbReference type="Proteomes" id="UP000678513"/>
    </source>
</evidence>
<feature type="compositionally biased region" description="Basic and acidic residues" evidence="1">
    <location>
        <begin position="13"/>
        <end position="23"/>
    </location>
</feature>
<evidence type="ECO:0000313" key="3">
    <source>
        <dbReference type="EMBL" id="QUC07424.1"/>
    </source>
</evidence>
<dbReference type="EMBL" id="CP072384">
    <property type="protein sequence ID" value="QUC07424.1"/>
    <property type="molecule type" value="Genomic_DNA"/>
</dbReference>
<name>A0ABX7Y2Q6_9ACTN</name>
<feature type="transmembrane region" description="Helical" evidence="2">
    <location>
        <begin position="280"/>
        <end position="297"/>
    </location>
</feature>
<reference evidence="3 4" key="1">
    <citation type="submission" date="2021-03" db="EMBL/GenBank/DDBJ databases">
        <title>Human Oral Microbial Genomes.</title>
        <authorList>
            <person name="Johnston C.D."/>
            <person name="Chen T."/>
            <person name="Dewhirst F.E."/>
        </authorList>
    </citation>
    <scope>NUCLEOTIDE SEQUENCE [LARGE SCALE GENOMIC DNA]</scope>
    <source>
        <strain evidence="3 4">DSMZ 100122</strain>
    </source>
</reference>
<proteinExistence type="predicted"/>
<accession>A0ABX7Y2Q6</accession>
<organism evidence="3 4">
    <name type="scientific">Arachnia rubra</name>
    <dbReference type="NCBI Taxonomy" id="1547448"/>
    <lineage>
        <taxon>Bacteria</taxon>
        <taxon>Bacillati</taxon>
        <taxon>Actinomycetota</taxon>
        <taxon>Actinomycetes</taxon>
        <taxon>Propionibacteriales</taxon>
        <taxon>Propionibacteriaceae</taxon>
        <taxon>Arachnia</taxon>
    </lineage>
</organism>
<gene>
    <name evidence="3" type="ORF">J5A65_10825</name>
</gene>
<feature type="transmembrane region" description="Helical" evidence="2">
    <location>
        <begin position="67"/>
        <end position="87"/>
    </location>
</feature>
<sequence length="379" mass="41810">MNKQHSNPTLAKDTIHAPEHMEASQEDLSDDQISADDEQSWSHHHTEPLHGLRFFPETPPPRIPARAAAAGTLGIINGMLGIIRATTTPIFLASLSDNLGLLLTSPIFLLTCTEAICTFGIAATMLAGSVHLFKERRRITLLAAGFIQMVVVLLESALLVTFHYGGTAFIIMQLVGLALPILIIILLRKKATPQEAVKEQPPRPETIPSRITIAAILGITTGILGILRVFVSFPSFTQFIEKLNSPLLEYTVDSSGNILPGKDYSVITFWLHGVHYGEKILALGIAVIMLTHGIRIFKNNKHTPLLTTGVTQSLIAVLEIGFILLLFSYVNKELGYFTGIPFMDVFLMIVPLFVMLILPVPMILFLHSRSATTWRHTRR</sequence>
<feature type="transmembrane region" description="Helical" evidence="2">
    <location>
        <begin position="139"/>
        <end position="162"/>
    </location>
</feature>
<feature type="transmembrane region" description="Helical" evidence="2">
    <location>
        <begin position="309"/>
        <end position="330"/>
    </location>
</feature>